<protein>
    <submittedName>
        <fullName evidence="1">Uncharacterized protein</fullName>
    </submittedName>
</protein>
<dbReference type="AlphaFoldDB" id="A0A448X3Z4"/>
<organism evidence="1 2">
    <name type="scientific">Protopolystoma xenopodis</name>
    <dbReference type="NCBI Taxonomy" id="117903"/>
    <lineage>
        <taxon>Eukaryota</taxon>
        <taxon>Metazoa</taxon>
        <taxon>Spiralia</taxon>
        <taxon>Lophotrochozoa</taxon>
        <taxon>Platyhelminthes</taxon>
        <taxon>Monogenea</taxon>
        <taxon>Polyopisthocotylea</taxon>
        <taxon>Polystomatidea</taxon>
        <taxon>Polystomatidae</taxon>
        <taxon>Protopolystoma</taxon>
    </lineage>
</organism>
<proteinExistence type="predicted"/>
<gene>
    <name evidence="1" type="ORF">PXEA_LOCUS20907</name>
</gene>
<keyword evidence="2" id="KW-1185">Reference proteome</keyword>
<comment type="caution">
    <text evidence="1">The sequence shown here is derived from an EMBL/GenBank/DDBJ whole genome shotgun (WGS) entry which is preliminary data.</text>
</comment>
<evidence type="ECO:0000313" key="1">
    <source>
        <dbReference type="EMBL" id="VEL27467.1"/>
    </source>
</evidence>
<dbReference type="EMBL" id="CAAALY010087445">
    <property type="protein sequence ID" value="VEL27467.1"/>
    <property type="molecule type" value="Genomic_DNA"/>
</dbReference>
<evidence type="ECO:0000313" key="2">
    <source>
        <dbReference type="Proteomes" id="UP000784294"/>
    </source>
</evidence>
<name>A0A448X3Z4_9PLAT</name>
<reference evidence="1" key="1">
    <citation type="submission" date="2018-11" db="EMBL/GenBank/DDBJ databases">
        <authorList>
            <consortium name="Pathogen Informatics"/>
        </authorList>
    </citation>
    <scope>NUCLEOTIDE SEQUENCE</scope>
</reference>
<dbReference type="Proteomes" id="UP000784294">
    <property type="component" value="Unassembled WGS sequence"/>
</dbReference>
<accession>A0A448X3Z4</accession>
<sequence>MQPQRWHEGSFRSFGYRWSQPTLGKGYPHERFLPGRSCTSRSASHCESPKACPPS</sequence>